<proteinExistence type="predicted"/>
<sequence length="294" mass="30509">MTPERPADRLPALLIVCALAAASMVIALAGVSPARVSAVELMGAERTPGEAAFIAAHRGGSAMAPENTLPAVRAALVSGFDYVEVDLALTADGVPVLMHDRTVNRTTDGTGPLAALTLAEVRRLDAGASYSAAFAGTSVPTATEFLDVLARLDGKAILDLKGVWTPEAAATLVDEVAARGLERQVAVASFDARTLAYVQTHSRVISRLLILKSLPADVVDAALGVGARGIVVDRSALKAHPDAVDDLHAAGLRVVAYTLNSDRQWDAATTLGVDGIVTDDPGLLQHWQRGLASD</sequence>
<reference evidence="2 3" key="1">
    <citation type="submission" date="2016-12" db="EMBL/GenBank/DDBJ databases">
        <title>Complete genome sequence of Microbacterium aurum KACC 15219.</title>
        <authorList>
            <person name="Jung Y."/>
            <person name="Shin J.-H."/>
            <person name="Lee Y.-J."/>
            <person name="Yi H."/>
            <person name="Bahn Y.-S."/>
            <person name="Kim J.F."/>
            <person name="Lee D.-W."/>
        </authorList>
    </citation>
    <scope>NUCLEOTIDE SEQUENCE [LARGE SCALE GENOMIC DNA]</scope>
    <source>
        <strain evidence="2 3">KACC 15219</strain>
    </source>
</reference>
<dbReference type="STRING" id="36805.BOH66_12035"/>
<dbReference type="PROSITE" id="PS51704">
    <property type="entry name" value="GP_PDE"/>
    <property type="match status" value="1"/>
</dbReference>
<dbReference type="AlphaFoldDB" id="A0A1P8U9U5"/>
<dbReference type="InterPro" id="IPR030395">
    <property type="entry name" value="GP_PDE_dom"/>
</dbReference>
<dbReference type="EMBL" id="CP018762">
    <property type="protein sequence ID" value="APZ34891.1"/>
    <property type="molecule type" value="Genomic_DNA"/>
</dbReference>
<keyword evidence="3" id="KW-1185">Reference proteome</keyword>
<gene>
    <name evidence="2" type="ORF">BOH66_12035</name>
</gene>
<name>A0A1P8U9U5_9MICO</name>
<evidence type="ECO:0000313" key="3">
    <source>
        <dbReference type="Proteomes" id="UP000187185"/>
    </source>
</evidence>
<dbReference type="KEGG" id="maur:BOH66_12035"/>
<dbReference type="PANTHER" id="PTHR46211">
    <property type="entry name" value="GLYCEROPHOSPHORYL DIESTER PHOSPHODIESTERASE"/>
    <property type="match status" value="1"/>
</dbReference>
<dbReference type="PANTHER" id="PTHR46211:SF1">
    <property type="entry name" value="GLYCEROPHOSPHODIESTER PHOSPHODIESTERASE, CYTOPLASMIC"/>
    <property type="match status" value="1"/>
</dbReference>
<dbReference type="SUPFAM" id="SSF51695">
    <property type="entry name" value="PLC-like phosphodiesterases"/>
    <property type="match status" value="1"/>
</dbReference>
<dbReference type="Proteomes" id="UP000187185">
    <property type="component" value="Chromosome"/>
</dbReference>
<accession>A0A1P8U9U5</accession>
<organism evidence="2 3">
    <name type="scientific">Microbacterium aurum</name>
    <dbReference type="NCBI Taxonomy" id="36805"/>
    <lineage>
        <taxon>Bacteria</taxon>
        <taxon>Bacillati</taxon>
        <taxon>Actinomycetota</taxon>
        <taxon>Actinomycetes</taxon>
        <taxon>Micrococcales</taxon>
        <taxon>Microbacteriaceae</taxon>
        <taxon>Microbacterium</taxon>
    </lineage>
</organism>
<dbReference type="RefSeq" id="WP_076691278.1">
    <property type="nucleotide sequence ID" value="NZ_CP018762.1"/>
</dbReference>
<evidence type="ECO:0000313" key="2">
    <source>
        <dbReference type="EMBL" id="APZ34891.1"/>
    </source>
</evidence>
<dbReference type="GO" id="GO:0006629">
    <property type="term" value="P:lipid metabolic process"/>
    <property type="evidence" value="ECO:0007669"/>
    <property type="project" value="InterPro"/>
</dbReference>
<dbReference type="OrthoDB" id="9758957at2"/>
<dbReference type="Pfam" id="PF03009">
    <property type="entry name" value="GDPD"/>
    <property type="match status" value="1"/>
</dbReference>
<protein>
    <recommendedName>
        <fullName evidence="1">GP-PDE domain-containing protein</fullName>
    </recommendedName>
</protein>
<evidence type="ECO:0000259" key="1">
    <source>
        <dbReference type="PROSITE" id="PS51704"/>
    </source>
</evidence>
<feature type="domain" description="GP-PDE" evidence="1">
    <location>
        <begin position="52"/>
        <end position="288"/>
    </location>
</feature>
<dbReference type="GO" id="GO:0008081">
    <property type="term" value="F:phosphoric diester hydrolase activity"/>
    <property type="evidence" value="ECO:0007669"/>
    <property type="project" value="InterPro"/>
</dbReference>
<dbReference type="InterPro" id="IPR017946">
    <property type="entry name" value="PLC-like_Pdiesterase_TIM-brl"/>
</dbReference>
<dbReference type="Gene3D" id="3.20.20.190">
    <property type="entry name" value="Phosphatidylinositol (PI) phosphodiesterase"/>
    <property type="match status" value="1"/>
</dbReference>